<evidence type="ECO:0000256" key="1">
    <source>
        <dbReference type="ARBA" id="ARBA00038420"/>
    </source>
</evidence>
<dbReference type="OrthoDB" id="9795421at2"/>
<dbReference type="CDD" id="cd12797">
    <property type="entry name" value="M23_peptidase"/>
    <property type="match status" value="1"/>
</dbReference>
<keyword evidence="3" id="KW-0378">Hydrolase</keyword>
<dbReference type="GO" id="GO:0004222">
    <property type="term" value="F:metalloendopeptidase activity"/>
    <property type="evidence" value="ECO:0007669"/>
    <property type="project" value="TreeGrafter"/>
</dbReference>
<sequence length="353" mass="40378">MNVNSSVFSILWKNMYILTCIFLIGCSESYHSIAPIYSIHDHHYQQIDTYPINIKLNIMNKILSTKQHISIRNRKFNVNNSINHTIISTSKDVKYNLINYNRNYKNILKGSYKDKTYTIKKGDTLFYIAWITGKNYHDLAQYNNIKKYQNLHIGQIININNNTNNKLVLIDNLANKKNINNTYQLNDTKISSINDKNLRKKLLKINKSLVSNKKLKIKKNSTSNNKISNSINNWIWPAKGKIISPFSNIQGGNKGIDIAGFKGQPIFATTSGKVVYSGNALRGYGNLIIIKHNNDYLSAYAHIDTILVNEQQKVKAGEKIATMGNSDTNLVKLHFEIRYQGKSVNPLNYLSKK</sequence>
<proteinExistence type="inferred from homology"/>
<keyword evidence="4" id="KW-1185">Reference proteome</keyword>
<dbReference type="CDD" id="cd00118">
    <property type="entry name" value="LysM"/>
    <property type="match status" value="1"/>
</dbReference>
<dbReference type="PANTHER" id="PTHR21666">
    <property type="entry name" value="PEPTIDASE-RELATED"/>
    <property type="match status" value="1"/>
</dbReference>
<dbReference type="InterPro" id="IPR016047">
    <property type="entry name" value="M23ase_b-sheet_dom"/>
</dbReference>
<dbReference type="SMART" id="SM00257">
    <property type="entry name" value="LysM"/>
    <property type="match status" value="1"/>
</dbReference>
<dbReference type="Pfam" id="PF01476">
    <property type="entry name" value="LysM"/>
    <property type="match status" value="1"/>
</dbReference>
<dbReference type="PROSITE" id="PS51782">
    <property type="entry name" value="LYSM"/>
    <property type="match status" value="1"/>
</dbReference>
<dbReference type="GO" id="GO:0009279">
    <property type="term" value="C:cell outer membrane"/>
    <property type="evidence" value="ECO:0007669"/>
    <property type="project" value="TreeGrafter"/>
</dbReference>
<dbReference type="AlphaFoldDB" id="A0A0X9VIG0"/>
<reference evidence="3 4" key="1">
    <citation type="submission" date="2016-01" db="EMBL/GenBank/DDBJ databases">
        <title>Genome sequence of Ca. Arsenophonus lipopteni, the exclusive symbiont of a blood sucking fly Lipoptena cervi (Diptera: Hippoboscidae).</title>
        <authorList>
            <person name="Novakova E."/>
            <person name="Hypsa V."/>
            <person name="Nguyen P."/>
            <person name="Husnik F."/>
            <person name="Darby A.C."/>
        </authorList>
    </citation>
    <scope>NUCLEOTIDE SEQUENCE [LARGE SCALE GENOMIC DNA]</scope>
    <source>
        <strain evidence="3 4">CB</strain>
    </source>
</reference>
<dbReference type="STRING" id="634113.AUT07_00163"/>
<dbReference type="PATRIC" id="fig|634113.3.peg.158"/>
<dbReference type="Gene3D" id="3.10.350.10">
    <property type="entry name" value="LysM domain"/>
    <property type="match status" value="1"/>
</dbReference>
<evidence type="ECO:0000259" key="2">
    <source>
        <dbReference type="PROSITE" id="PS51782"/>
    </source>
</evidence>
<evidence type="ECO:0000313" key="3">
    <source>
        <dbReference type="EMBL" id="AMA64750.1"/>
    </source>
</evidence>
<dbReference type="Pfam" id="PF01551">
    <property type="entry name" value="Peptidase_M23"/>
    <property type="match status" value="1"/>
</dbReference>
<dbReference type="SUPFAM" id="SSF51261">
    <property type="entry name" value="Duplicated hybrid motif"/>
    <property type="match status" value="1"/>
</dbReference>
<dbReference type="RefSeq" id="WP_066282916.1">
    <property type="nucleotide sequence ID" value="NZ_CP013920.1"/>
</dbReference>
<feature type="domain" description="LysM" evidence="2">
    <location>
        <begin position="115"/>
        <end position="159"/>
    </location>
</feature>
<organism evidence="3 4">
    <name type="scientific">Candidatus Arsenophonus lipoptenae</name>
    <dbReference type="NCBI Taxonomy" id="634113"/>
    <lineage>
        <taxon>Bacteria</taxon>
        <taxon>Pseudomonadati</taxon>
        <taxon>Pseudomonadota</taxon>
        <taxon>Gammaproteobacteria</taxon>
        <taxon>Enterobacterales</taxon>
        <taxon>Morganellaceae</taxon>
        <taxon>Arsenophonus</taxon>
    </lineage>
</organism>
<evidence type="ECO:0000313" key="4">
    <source>
        <dbReference type="Proteomes" id="UP000069926"/>
    </source>
</evidence>
<comment type="similarity">
    <text evidence="1">Belongs to the E.coli NlpD/Haemophilus LppB family.</text>
</comment>
<dbReference type="Gene3D" id="2.70.70.10">
    <property type="entry name" value="Glucose Permease (Domain IIA)"/>
    <property type="match status" value="1"/>
</dbReference>
<accession>A0A0X9VIG0</accession>
<dbReference type="GO" id="GO:0032153">
    <property type="term" value="C:cell division site"/>
    <property type="evidence" value="ECO:0007669"/>
    <property type="project" value="TreeGrafter"/>
</dbReference>
<protein>
    <submittedName>
        <fullName evidence="3">Murein hydrolase activator NlpD</fullName>
    </submittedName>
</protein>
<dbReference type="InterPro" id="IPR036779">
    <property type="entry name" value="LysM_dom_sf"/>
</dbReference>
<dbReference type="Proteomes" id="UP000069926">
    <property type="component" value="Chromosome"/>
</dbReference>
<dbReference type="PANTHER" id="PTHR21666:SF263">
    <property type="entry name" value="MUREIN HYDROLASE ACTIVATOR NLPD"/>
    <property type="match status" value="1"/>
</dbReference>
<dbReference type="EMBL" id="CP013920">
    <property type="protein sequence ID" value="AMA64750.1"/>
    <property type="molecule type" value="Genomic_DNA"/>
</dbReference>
<dbReference type="InterPro" id="IPR050570">
    <property type="entry name" value="Cell_wall_metabolism_enzyme"/>
</dbReference>
<dbReference type="InterPro" id="IPR018392">
    <property type="entry name" value="LysM"/>
</dbReference>
<gene>
    <name evidence="3" type="primary">nlpD</name>
    <name evidence="3" type="ORF">AUT07_00163</name>
</gene>
<dbReference type="InterPro" id="IPR011055">
    <property type="entry name" value="Dup_hybrid_motif"/>
</dbReference>
<dbReference type="KEGG" id="asy:AUT07_00163"/>
<name>A0A0X9VIG0_9GAMM</name>
<dbReference type="NCBIfam" id="NF008123">
    <property type="entry name" value="PRK10871.1"/>
    <property type="match status" value="1"/>
</dbReference>